<dbReference type="PANTHER" id="PTHR21528:SF0">
    <property type="entry name" value="DEHYDRODOLICHYL DIPHOSPHATE SYNTHASE COMPLEX SUBUNIT NUS1"/>
    <property type="match status" value="1"/>
</dbReference>
<keyword evidence="6" id="KW-0808">Transferase</keyword>
<comment type="subcellular location">
    <subcellularLocation>
        <location evidence="2">Endoplasmic reticulum membrane</location>
    </subcellularLocation>
</comment>
<keyword evidence="10 13" id="KW-1133">Transmembrane helix</keyword>
<dbReference type="EC" id="2.5.1.87" evidence="5"/>
<dbReference type="SUPFAM" id="SSF64005">
    <property type="entry name" value="Undecaprenyl diphosphate synthase"/>
    <property type="match status" value="1"/>
</dbReference>
<name>A0ABP9XRH3_9FUNG</name>
<evidence type="ECO:0000313" key="15">
    <source>
        <dbReference type="Proteomes" id="UP001476247"/>
    </source>
</evidence>
<evidence type="ECO:0000256" key="3">
    <source>
        <dbReference type="ARBA" id="ARBA00004922"/>
    </source>
</evidence>
<dbReference type="PANTHER" id="PTHR21528">
    <property type="entry name" value="DEHYDRODOLICHYL DIPHOSPHATE SYNTHASE COMPLEX SUBUNIT NUS1"/>
    <property type="match status" value="1"/>
</dbReference>
<evidence type="ECO:0000256" key="10">
    <source>
        <dbReference type="ARBA" id="ARBA00022989"/>
    </source>
</evidence>
<comment type="catalytic activity">
    <reaction evidence="12">
        <text>n isopentenyl diphosphate + (2E,6E)-farnesyl diphosphate = a di-trans,poly-cis-polyprenyl diphosphate + n diphosphate</text>
        <dbReference type="Rhea" id="RHEA:53008"/>
        <dbReference type="Rhea" id="RHEA-COMP:19494"/>
        <dbReference type="ChEBI" id="CHEBI:33019"/>
        <dbReference type="ChEBI" id="CHEBI:128769"/>
        <dbReference type="ChEBI" id="CHEBI:136960"/>
        <dbReference type="ChEBI" id="CHEBI:175763"/>
        <dbReference type="EC" id="2.5.1.87"/>
    </reaction>
</comment>
<gene>
    <name evidence="14" type="ORF">HPULCUR_002752</name>
</gene>
<evidence type="ECO:0000256" key="8">
    <source>
        <dbReference type="ARBA" id="ARBA00022824"/>
    </source>
</evidence>
<accession>A0ABP9XRH3</accession>
<evidence type="ECO:0000256" key="5">
    <source>
        <dbReference type="ARBA" id="ARBA00012596"/>
    </source>
</evidence>
<sequence length="296" mass="35251">MTTVLTETMVVKQEEERTIQLSTVDIPSIKVVETETEIKNRREKNRDNDNSLYHVFLTWTLYTVHFLFITYVAVKTLYRYMYTKFNMIRYNQSILQRIQHDKTQLTKIPQHLSINVSRELLSTRSLKDWEETMYNISFMTCWAWEFGIKEVSVYDASGVLKSMSVDLYKQQSAMLYEWIKTSTFEEKKRPAIKFTILSSENGKQHIGKVTREMALVKDIIDMKLVDEYIHVDTISDPDLMIVYDGLPHNYISLDGYPPWHIRLTEITNCSHYHQLNYHLFSECLYRFSKVEQRFGR</sequence>
<evidence type="ECO:0000256" key="2">
    <source>
        <dbReference type="ARBA" id="ARBA00004586"/>
    </source>
</evidence>
<dbReference type="Gene3D" id="3.40.1180.10">
    <property type="entry name" value="Decaprenyl diphosphate synthase-like"/>
    <property type="match status" value="1"/>
</dbReference>
<comment type="caution">
    <text evidence="14">The sequence shown here is derived from an EMBL/GenBank/DDBJ whole genome shotgun (WGS) entry which is preliminary data.</text>
</comment>
<reference evidence="14 15" key="1">
    <citation type="submission" date="2024-04" db="EMBL/GenBank/DDBJ databases">
        <title>genome sequences of Mucor flavus KT1a and Helicostylum pulchrum KT1b strains isolation_sourced from the surface of a dry-aged beef.</title>
        <authorList>
            <person name="Toyotome T."/>
            <person name="Hosono M."/>
            <person name="Torimaru M."/>
            <person name="Fukuda K."/>
            <person name="Mikami N."/>
        </authorList>
    </citation>
    <scope>NUCLEOTIDE SEQUENCE [LARGE SCALE GENOMIC DNA]</scope>
    <source>
        <strain evidence="14 15">KT1b</strain>
    </source>
</reference>
<comment type="similarity">
    <text evidence="4">Belongs to the UPP synthase family.</text>
</comment>
<evidence type="ECO:0000256" key="13">
    <source>
        <dbReference type="SAM" id="Phobius"/>
    </source>
</evidence>
<evidence type="ECO:0000256" key="9">
    <source>
        <dbReference type="ARBA" id="ARBA00022842"/>
    </source>
</evidence>
<keyword evidence="8" id="KW-0256">Endoplasmic reticulum</keyword>
<keyword evidence="7 13" id="KW-0812">Transmembrane</keyword>
<evidence type="ECO:0000256" key="12">
    <source>
        <dbReference type="ARBA" id="ARBA00047353"/>
    </source>
</evidence>
<dbReference type="InterPro" id="IPR036424">
    <property type="entry name" value="UPP_synth-like_sf"/>
</dbReference>
<comment type="pathway">
    <text evidence="3">Protein modification; protein glycosylation.</text>
</comment>
<dbReference type="EMBL" id="BAABUJ010000008">
    <property type="protein sequence ID" value="GAA5797368.1"/>
    <property type="molecule type" value="Genomic_DNA"/>
</dbReference>
<evidence type="ECO:0000256" key="6">
    <source>
        <dbReference type="ARBA" id="ARBA00022679"/>
    </source>
</evidence>
<comment type="cofactor">
    <cofactor evidence="1">
        <name>Mg(2+)</name>
        <dbReference type="ChEBI" id="CHEBI:18420"/>
    </cofactor>
</comment>
<evidence type="ECO:0000256" key="4">
    <source>
        <dbReference type="ARBA" id="ARBA00005432"/>
    </source>
</evidence>
<organism evidence="14 15">
    <name type="scientific">Helicostylum pulchrum</name>
    <dbReference type="NCBI Taxonomy" id="562976"/>
    <lineage>
        <taxon>Eukaryota</taxon>
        <taxon>Fungi</taxon>
        <taxon>Fungi incertae sedis</taxon>
        <taxon>Mucoromycota</taxon>
        <taxon>Mucoromycotina</taxon>
        <taxon>Mucoromycetes</taxon>
        <taxon>Mucorales</taxon>
        <taxon>Mucorineae</taxon>
        <taxon>Mucoraceae</taxon>
        <taxon>Helicostylum</taxon>
    </lineage>
</organism>
<dbReference type="InterPro" id="IPR038887">
    <property type="entry name" value="Nus1/NgBR"/>
</dbReference>
<evidence type="ECO:0000313" key="14">
    <source>
        <dbReference type="EMBL" id="GAA5797368.1"/>
    </source>
</evidence>
<evidence type="ECO:0000256" key="7">
    <source>
        <dbReference type="ARBA" id="ARBA00022692"/>
    </source>
</evidence>
<keyword evidence="11 13" id="KW-0472">Membrane</keyword>
<protein>
    <recommendedName>
        <fullName evidence="5">ditrans,polycis-polyprenyl diphosphate synthase [(2E,6E)-farnesyldiphosphate specific]</fullName>
        <ecNumber evidence="5">2.5.1.87</ecNumber>
    </recommendedName>
</protein>
<evidence type="ECO:0000256" key="11">
    <source>
        <dbReference type="ARBA" id="ARBA00023136"/>
    </source>
</evidence>
<feature type="transmembrane region" description="Helical" evidence="13">
    <location>
        <begin position="52"/>
        <end position="74"/>
    </location>
</feature>
<keyword evidence="15" id="KW-1185">Reference proteome</keyword>
<keyword evidence="9" id="KW-0460">Magnesium</keyword>
<dbReference type="Proteomes" id="UP001476247">
    <property type="component" value="Unassembled WGS sequence"/>
</dbReference>
<evidence type="ECO:0000256" key="1">
    <source>
        <dbReference type="ARBA" id="ARBA00001946"/>
    </source>
</evidence>
<proteinExistence type="inferred from homology"/>